<accession>R2QHI3</accession>
<dbReference type="PATRIC" id="fig|1158607.3.peg.1111"/>
<evidence type="ECO:0000313" key="2">
    <source>
        <dbReference type="Proteomes" id="UP000013782"/>
    </source>
</evidence>
<gene>
    <name evidence="1" type="ORF">UAU_01112</name>
</gene>
<protein>
    <submittedName>
        <fullName evidence="1">Uncharacterized protein</fullName>
    </submittedName>
</protein>
<sequence length="214" mass="24407">MCLKLNRQPFNRLRPVFFFEKDCFPYFPYTIMKLRVIAAKNEGATDMMKKATPKKKTWSGRHPRLSIAAGIALIILGIAVSDSDLLNSSNSIASNDYADEAYLEEEEALDYIYEVKNWDRSIYEDIQVATTNVEYDEEEDISTETYSHGGSYEELVDIVGPPTRTYTHKGDETRPTVVDADWEKDLEDGGYISVTIRYEKDSGQIISKDCYGSF</sequence>
<dbReference type="HOGENOM" id="CLU_1287176_0_0_9"/>
<reference evidence="1 2" key="1">
    <citation type="submission" date="2013-02" db="EMBL/GenBank/DDBJ databases">
        <title>The Genome Sequence of Enterococcus pallens BAA-351.</title>
        <authorList>
            <consortium name="The Broad Institute Genome Sequencing Platform"/>
            <consortium name="The Broad Institute Genome Sequencing Center for Infectious Disease"/>
            <person name="Earl A.M."/>
            <person name="Gilmore M.S."/>
            <person name="Lebreton F."/>
            <person name="Walker B."/>
            <person name="Young S.K."/>
            <person name="Zeng Q."/>
            <person name="Gargeya S."/>
            <person name="Fitzgerald M."/>
            <person name="Haas B."/>
            <person name="Abouelleil A."/>
            <person name="Alvarado L."/>
            <person name="Arachchi H.M."/>
            <person name="Berlin A.M."/>
            <person name="Chapman S.B."/>
            <person name="Dewar J."/>
            <person name="Goldberg J."/>
            <person name="Griggs A."/>
            <person name="Gujja S."/>
            <person name="Hansen M."/>
            <person name="Howarth C."/>
            <person name="Imamovic A."/>
            <person name="Larimer J."/>
            <person name="McCowan C."/>
            <person name="Murphy C."/>
            <person name="Neiman D."/>
            <person name="Pearson M."/>
            <person name="Priest M."/>
            <person name="Roberts A."/>
            <person name="Saif S."/>
            <person name="Shea T."/>
            <person name="Sisk P."/>
            <person name="Sykes S."/>
            <person name="Wortman J."/>
            <person name="Nusbaum C."/>
            <person name="Birren B."/>
        </authorList>
    </citation>
    <scope>NUCLEOTIDE SEQUENCE [LARGE SCALE GENOMIC DNA]</scope>
    <source>
        <strain evidence="1 2">ATCC BAA-351</strain>
    </source>
</reference>
<organism evidence="1 2">
    <name type="scientific">Enterococcus pallens ATCC BAA-351</name>
    <dbReference type="NCBI Taxonomy" id="1158607"/>
    <lineage>
        <taxon>Bacteria</taxon>
        <taxon>Bacillati</taxon>
        <taxon>Bacillota</taxon>
        <taxon>Bacilli</taxon>
        <taxon>Lactobacillales</taxon>
        <taxon>Enterococcaceae</taxon>
        <taxon>Enterococcus</taxon>
    </lineage>
</organism>
<dbReference type="EMBL" id="AJAQ01000009">
    <property type="protein sequence ID" value="EOH96017.1"/>
    <property type="molecule type" value="Genomic_DNA"/>
</dbReference>
<name>R2QHI3_9ENTE</name>
<evidence type="ECO:0000313" key="1">
    <source>
        <dbReference type="EMBL" id="EOH96017.1"/>
    </source>
</evidence>
<proteinExistence type="predicted"/>
<dbReference type="Proteomes" id="UP000013782">
    <property type="component" value="Unassembled WGS sequence"/>
</dbReference>
<dbReference type="AlphaFoldDB" id="R2QHI3"/>
<comment type="caution">
    <text evidence="1">The sequence shown here is derived from an EMBL/GenBank/DDBJ whole genome shotgun (WGS) entry which is preliminary data.</text>
</comment>
<keyword evidence="2" id="KW-1185">Reference proteome</keyword>